<proteinExistence type="predicted"/>
<keyword evidence="1" id="KW-0812">Transmembrane</keyword>
<sequence length="224" mass="23095">MSTLSNTTFKSVYASIGLHVVFVVLGSWAFYNNSVHTLELTGKAGGGGKTISLSGIKFVSKNSVSAPARSIPTKAIEKSVVTKTATKAIVATATTTDTVSVTSGAVSAAVTGGSGSGVGSGAGNGSGAGAGDFDQGHLFGLIKNFYETRLGATLNIRENQLIKIKLMLSKEGDILDAILVQGTLEMSALRRIISVAKNIPLKTFWNSSSSYPKEIIVPLVLTPG</sequence>
<organism evidence="2 3">
    <name type="scientific">Bacteriovorax antarcticus</name>
    <dbReference type="NCBI Taxonomy" id="3088717"/>
    <lineage>
        <taxon>Bacteria</taxon>
        <taxon>Pseudomonadati</taxon>
        <taxon>Bdellovibrionota</taxon>
        <taxon>Bacteriovoracia</taxon>
        <taxon>Bacteriovoracales</taxon>
        <taxon>Bacteriovoracaceae</taxon>
        <taxon>Bacteriovorax</taxon>
    </lineage>
</organism>
<accession>A0ABU5VSR8</accession>
<reference evidence="2 3" key="1">
    <citation type="submission" date="2023-11" db="EMBL/GenBank/DDBJ databases">
        <title>A Novel Polar Bacteriovorax (B. antarcticus) Isolated from the Biocrust in Antarctica.</title>
        <authorList>
            <person name="Mun W."/>
            <person name="Choi S.Y."/>
            <person name="Mitchell R.J."/>
        </authorList>
    </citation>
    <scope>NUCLEOTIDE SEQUENCE [LARGE SCALE GENOMIC DNA]</scope>
    <source>
        <strain evidence="2 3">PP10</strain>
    </source>
</reference>
<evidence type="ECO:0008006" key="4">
    <source>
        <dbReference type="Google" id="ProtNLM"/>
    </source>
</evidence>
<evidence type="ECO:0000313" key="3">
    <source>
        <dbReference type="Proteomes" id="UP001302274"/>
    </source>
</evidence>
<comment type="caution">
    <text evidence="2">The sequence shown here is derived from an EMBL/GenBank/DDBJ whole genome shotgun (WGS) entry which is preliminary data.</text>
</comment>
<evidence type="ECO:0000256" key="1">
    <source>
        <dbReference type="SAM" id="Phobius"/>
    </source>
</evidence>
<feature type="transmembrane region" description="Helical" evidence="1">
    <location>
        <begin position="12"/>
        <end position="31"/>
    </location>
</feature>
<name>A0ABU5VSR8_9BACT</name>
<dbReference type="RefSeq" id="WP_323575775.1">
    <property type="nucleotide sequence ID" value="NZ_JAYGJQ010000001.1"/>
</dbReference>
<keyword evidence="1" id="KW-1133">Transmembrane helix</keyword>
<gene>
    <name evidence="2" type="ORF">SHI21_07795</name>
</gene>
<dbReference type="Proteomes" id="UP001302274">
    <property type="component" value="Unassembled WGS sequence"/>
</dbReference>
<evidence type="ECO:0000313" key="2">
    <source>
        <dbReference type="EMBL" id="MEA9356098.1"/>
    </source>
</evidence>
<dbReference type="EMBL" id="JAYGJQ010000001">
    <property type="protein sequence ID" value="MEA9356098.1"/>
    <property type="molecule type" value="Genomic_DNA"/>
</dbReference>
<protein>
    <recommendedName>
        <fullName evidence="4">TonB C-terminal domain-containing protein</fullName>
    </recommendedName>
</protein>
<keyword evidence="3" id="KW-1185">Reference proteome</keyword>
<keyword evidence="1" id="KW-0472">Membrane</keyword>